<sequence length="275" mass="30374">METISEWKDLATESISTMAGNIGAALPSIVGAILILLVGWLITKVVLLVLKKLLKIAKVDRLTEKINETDLFGRHDIDFKASKVILSFAKWLMFLVFLIVAADILNWNIISSEIGNLLRYLPKLFSAIALFMIGLYIANFMKKAIKGVFESFELSGSKIISNIVFYLILVFITVTALNQAGVDTTIITNNVTIILGSFLLALSIGFGLGSKEVIADLLRTFYTRKTYMLGDKINVNGVKGTIESIDNISITLKTNNGLTIIPIKELVDNRVEIEK</sequence>
<evidence type="ECO:0000313" key="1">
    <source>
        <dbReference type="EMBL" id="MFH6604730.1"/>
    </source>
</evidence>
<accession>A0ACC7LNC9</accession>
<keyword evidence="2" id="KW-1185">Reference proteome</keyword>
<dbReference type="EMBL" id="JBHFPV010000004">
    <property type="protein sequence ID" value="MFH6604730.1"/>
    <property type="molecule type" value="Genomic_DNA"/>
</dbReference>
<dbReference type="Proteomes" id="UP001595191">
    <property type="component" value="Unassembled WGS sequence"/>
</dbReference>
<organism evidence="1 2">
    <name type="scientific">Meishania litoralis</name>
    <dbReference type="NCBI Taxonomy" id="3434685"/>
    <lineage>
        <taxon>Bacteria</taxon>
        <taxon>Pseudomonadati</taxon>
        <taxon>Bacteroidota</taxon>
        <taxon>Flavobacteriia</taxon>
        <taxon>Flavobacteriales</taxon>
        <taxon>Flavobacteriaceae</taxon>
        <taxon>Meishania</taxon>
    </lineage>
</organism>
<comment type="caution">
    <text evidence="1">The sequence shown here is derived from an EMBL/GenBank/DDBJ whole genome shotgun (WGS) entry which is preliminary data.</text>
</comment>
<evidence type="ECO:0000313" key="2">
    <source>
        <dbReference type="Proteomes" id="UP001595191"/>
    </source>
</evidence>
<protein>
    <submittedName>
        <fullName evidence="1">Mechanosensitive ion channel domain-containing protein</fullName>
    </submittedName>
</protein>
<name>A0ACC7LNC9_9FLAO</name>
<reference evidence="1" key="1">
    <citation type="submission" date="2024-09" db="EMBL/GenBank/DDBJ databases">
        <authorList>
            <person name="Liu J."/>
        </authorList>
    </citation>
    <scope>NUCLEOTIDE SEQUENCE</scope>
    <source>
        <strain evidence="1">NBU2967</strain>
    </source>
</reference>
<gene>
    <name evidence="1" type="ORF">ACEZ3G_14670</name>
</gene>
<proteinExistence type="predicted"/>